<feature type="compositionally biased region" description="Low complexity" evidence="6">
    <location>
        <begin position="904"/>
        <end position="936"/>
    </location>
</feature>
<dbReference type="OrthoDB" id="6372431at2759"/>
<dbReference type="Gene3D" id="3.30.420.150">
    <property type="entry name" value="Exopolyphosphatase. Domain 2"/>
    <property type="match status" value="1"/>
</dbReference>
<feature type="transmembrane region" description="Helical" evidence="7">
    <location>
        <begin position="585"/>
        <end position="607"/>
    </location>
</feature>
<dbReference type="EMBL" id="KZ819636">
    <property type="protein sequence ID" value="PWN90955.1"/>
    <property type="molecule type" value="Genomic_DNA"/>
</dbReference>
<evidence type="ECO:0000313" key="8">
    <source>
        <dbReference type="EMBL" id="PWN90955.1"/>
    </source>
</evidence>
<evidence type="ECO:0000256" key="3">
    <source>
        <dbReference type="PIRSR" id="PIRSR600407-1"/>
    </source>
</evidence>
<dbReference type="STRING" id="215250.A0A316YT89"/>
<dbReference type="GO" id="GO:0005524">
    <property type="term" value="F:ATP binding"/>
    <property type="evidence" value="ECO:0007669"/>
    <property type="project" value="UniProtKB-KW"/>
</dbReference>
<evidence type="ECO:0000313" key="9">
    <source>
        <dbReference type="Proteomes" id="UP000245768"/>
    </source>
</evidence>
<accession>A0A316YT89</accession>
<dbReference type="GO" id="GO:0017111">
    <property type="term" value="F:ribonucleoside triphosphate phosphatase activity"/>
    <property type="evidence" value="ECO:0007669"/>
    <property type="project" value="TreeGrafter"/>
</dbReference>
<keyword evidence="4" id="KW-0547">Nucleotide-binding</keyword>
<dbReference type="PANTHER" id="PTHR11782">
    <property type="entry name" value="ADENOSINE/GUANOSINE DIPHOSPHATASE"/>
    <property type="match status" value="1"/>
</dbReference>
<dbReference type="AlphaFoldDB" id="A0A316YT89"/>
<dbReference type="GO" id="GO:0045134">
    <property type="term" value="F:UDP phosphatase activity"/>
    <property type="evidence" value="ECO:0007669"/>
    <property type="project" value="TreeGrafter"/>
</dbReference>
<dbReference type="RefSeq" id="XP_025378153.1">
    <property type="nucleotide sequence ID" value="XM_025525063.1"/>
</dbReference>
<feature type="active site" description="Proton acceptor" evidence="3">
    <location>
        <position position="183"/>
    </location>
</feature>
<keyword evidence="7" id="KW-0472">Membrane</keyword>
<keyword evidence="2 5" id="KW-0378">Hydrolase</keyword>
<dbReference type="GO" id="GO:0016020">
    <property type="term" value="C:membrane"/>
    <property type="evidence" value="ECO:0007669"/>
    <property type="project" value="TreeGrafter"/>
</dbReference>
<feature type="region of interest" description="Disordered" evidence="6">
    <location>
        <begin position="895"/>
        <end position="962"/>
    </location>
</feature>
<reference evidence="8 9" key="1">
    <citation type="journal article" date="2018" name="Mol. Biol. Evol.">
        <title>Broad Genomic Sampling Reveals a Smut Pathogenic Ancestry of the Fungal Clade Ustilaginomycotina.</title>
        <authorList>
            <person name="Kijpornyongpan T."/>
            <person name="Mondo S.J."/>
            <person name="Barry K."/>
            <person name="Sandor L."/>
            <person name="Lee J."/>
            <person name="Lipzen A."/>
            <person name="Pangilinan J."/>
            <person name="LaButti K."/>
            <person name="Hainaut M."/>
            <person name="Henrissat B."/>
            <person name="Grigoriev I.V."/>
            <person name="Spatafora J.W."/>
            <person name="Aime M.C."/>
        </authorList>
    </citation>
    <scope>NUCLEOTIDE SEQUENCE [LARGE SCALE GENOMIC DNA]</scope>
    <source>
        <strain evidence="8 9">MCA 4198</strain>
    </source>
</reference>
<dbReference type="GO" id="GO:0004382">
    <property type="term" value="F:GDP phosphatase activity"/>
    <property type="evidence" value="ECO:0007669"/>
    <property type="project" value="TreeGrafter"/>
</dbReference>
<dbReference type="PROSITE" id="PS01238">
    <property type="entry name" value="GDA1_CD39_NTPASE"/>
    <property type="match status" value="1"/>
</dbReference>
<evidence type="ECO:0000256" key="4">
    <source>
        <dbReference type="PIRSR" id="PIRSR600407-2"/>
    </source>
</evidence>
<dbReference type="Pfam" id="PF01150">
    <property type="entry name" value="GDA1_CD39"/>
    <property type="match status" value="1"/>
</dbReference>
<evidence type="ECO:0000256" key="2">
    <source>
        <dbReference type="ARBA" id="ARBA00022801"/>
    </source>
</evidence>
<evidence type="ECO:0000256" key="5">
    <source>
        <dbReference type="RuleBase" id="RU003833"/>
    </source>
</evidence>
<gene>
    <name evidence="8" type="ORF">FA10DRAFT_302139</name>
</gene>
<feature type="compositionally biased region" description="Polar residues" evidence="6">
    <location>
        <begin position="937"/>
        <end position="948"/>
    </location>
</feature>
<dbReference type="GO" id="GO:0005794">
    <property type="term" value="C:Golgi apparatus"/>
    <property type="evidence" value="ECO:0007669"/>
    <property type="project" value="TreeGrafter"/>
</dbReference>
<evidence type="ECO:0000256" key="6">
    <source>
        <dbReference type="SAM" id="MobiDB-lite"/>
    </source>
</evidence>
<comment type="similarity">
    <text evidence="1 5">Belongs to the GDA1/CD39 NTPase family.</text>
</comment>
<feature type="binding site" evidence="4">
    <location>
        <begin position="227"/>
        <end position="231"/>
    </location>
    <ligand>
        <name>ATP</name>
        <dbReference type="ChEBI" id="CHEBI:30616"/>
    </ligand>
</feature>
<dbReference type="GeneID" id="37046979"/>
<feature type="region of interest" description="Disordered" evidence="6">
    <location>
        <begin position="676"/>
        <end position="698"/>
    </location>
</feature>
<proteinExistence type="inferred from homology"/>
<dbReference type="Proteomes" id="UP000245768">
    <property type="component" value="Unassembled WGS sequence"/>
</dbReference>
<dbReference type="GO" id="GO:0046036">
    <property type="term" value="P:CTP metabolic process"/>
    <property type="evidence" value="ECO:0007669"/>
    <property type="project" value="TreeGrafter"/>
</dbReference>
<feature type="region of interest" description="Disordered" evidence="6">
    <location>
        <begin position="504"/>
        <end position="538"/>
    </location>
</feature>
<organism evidence="8 9">
    <name type="scientific">Acaromyces ingoldii</name>
    <dbReference type="NCBI Taxonomy" id="215250"/>
    <lineage>
        <taxon>Eukaryota</taxon>
        <taxon>Fungi</taxon>
        <taxon>Dikarya</taxon>
        <taxon>Basidiomycota</taxon>
        <taxon>Ustilaginomycotina</taxon>
        <taxon>Exobasidiomycetes</taxon>
        <taxon>Exobasidiales</taxon>
        <taxon>Cryptobasidiaceae</taxon>
        <taxon>Acaromyces</taxon>
    </lineage>
</organism>
<evidence type="ECO:0000256" key="7">
    <source>
        <dbReference type="SAM" id="Phobius"/>
    </source>
</evidence>
<keyword evidence="9" id="KW-1185">Reference proteome</keyword>
<keyword evidence="7" id="KW-1133">Transmembrane helix</keyword>
<dbReference type="GO" id="GO:0006256">
    <property type="term" value="P:UDP catabolic process"/>
    <property type="evidence" value="ECO:0007669"/>
    <property type="project" value="TreeGrafter"/>
</dbReference>
<keyword evidence="7" id="KW-0812">Transmembrane</keyword>
<dbReference type="CDD" id="cd24039">
    <property type="entry name" value="ASKHA_NBD_YND1-like"/>
    <property type="match status" value="1"/>
</dbReference>
<evidence type="ECO:0008006" key="10">
    <source>
        <dbReference type="Google" id="ProtNLM"/>
    </source>
</evidence>
<dbReference type="PANTHER" id="PTHR11782:SF121">
    <property type="entry name" value="NUCLEOSIDE-DIPHOSPHATASE MIG-23"/>
    <property type="match status" value="1"/>
</dbReference>
<dbReference type="InterPro" id="IPR000407">
    <property type="entry name" value="GDA1_CD39_NTPase"/>
</dbReference>
<protein>
    <recommendedName>
        <fullName evidence="10">Nucleoside phosphatase GDA1/CD39</fullName>
    </recommendedName>
</protein>
<keyword evidence="4" id="KW-0067">ATP-binding</keyword>
<evidence type="ECO:0000256" key="1">
    <source>
        <dbReference type="ARBA" id="ARBA00009283"/>
    </source>
</evidence>
<sequence>MSIPAQVWPEAGPSRLTGPTNRSPASLKWSAARRYAVVVDAGSSGSRMQVYSWKDARVDKAHREREGESVKVLPSVEKGTWDGSGQDWQLKVEPGISSFGTKPEELAAYLKPLFDHASSIIPSHALADTPVYVLATAGMRLLPEDQRNTLLEATCSFIENETGFTLGQGGCADHVQVITGEEEGLLGWIAINYLMDGFHFKGNHALDAGQTEGTKGKSTYGFLDMGGASTQIAFEPSKDALAKAAEKNPVGAQEDLTPITLRMLDGTDVTHNVFVTTFLGFGTNKARERYVSALTQGTSSAEVLKDACLPTGLSVPSGPSSANLIGTGSFTNCLEHLEPLLEKHASCSHPPCLFHGVHVPPIDFSVNHFIGVSEYWFSSNDVFGLGGVYDFVSFQKAAQEFCHKPWSELDKTLKEGKTFGKQVDEGRLQLQCFKAAWMTTVLHEGIGIPRIVDDKGKGDGKHHADEAQDKADEKNLFQSVNDVDGLSVSWTLGKAVWEASKDIPPPRASGPLDAAIVSGDSPHTVAGGEGGSGSVSSSNGVKIGAGASDSADKSNSWRNQFRPSWHRPSDPLANLPPIRAGRHSISGGLVALISLTTFAILLFCCFFRGRGPKALRRRAVFRDILPPPLGSLGGLMSTSRRPRGDYVLASMEEAQEGGIPGDGNIMTEASSGDIALSSDVESDDADPRGRSRHKRRRSSGNGLVATLLLVPIQRLALALGMRNAAAQTARGPAGLGQRRRQLYAATPSRLPLRRNFSNPMLVARISRPSSPSGPGAGVPLMSGPATSSAGPASLVLGSSSAAASTISRPASRTANTGRLSPRSLSQYNAAAELSYFANNGGASGANHLHHLYHLHHSHPHHHLHSAISSATASAYSSRAASPIPFASTEYNPASPPFNAQRKVSSASSTASSSGATGPSVLPTISASTTPATTTGTLSRVNSSTNVSSGGPGFSRRGWDVFD</sequence>
<dbReference type="InParanoid" id="A0A316YT89"/>
<feature type="transmembrane region" description="Helical" evidence="7">
    <location>
        <begin position="700"/>
        <end position="721"/>
    </location>
</feature>
<feature type="region of interest" description="Disordered" evidence="6">
    <location>
        <begin position="453"/>
        <end position="474"/>
    </location>
</feature>
<name>A0A316YT89_9BASI</name>
<feature type="region of interest" description="Disordered" evidence="6">
    <location>
        <begin position="1"/>
        <end position="25"/>
    </location>
</feature>
<dbReference type="Gene3D" id="3.30.420.40">
    <property type="match status" value="1"/>
</dbReference>